<dbReference type="PROSITE" id="PS00061">
    <property type="entry name" value="ADH_SHORT"/>
    <property type="match status" value="1"/>
</dbReference>
<dbReference type="SUPFAM" id="SSF51735">
    <property type="entry name" value="NAD(P)-binding Rossmann-fold domains"/>
    <property type="match status" value="1"/>
</dbReference>
<evidence type="ECO:0000256" key="3">
    <source>
        <dbReference type="RuleBase" id="RU000363"/>
    </source>
</evidence>
<comment type="similarity">
    <text evidence="1 3">Belongs to the short-chain dehydrogenases/reductases (SDR) family.</text>
</comment>
<keyword evidence="2" id="KW-0560">Oxidoreductase</keyword>
<evidence type="ECO:0000313" key="4">
    <source>
        <dbReference type="EMBL" id="SHM42304.1"/>
    </source>
</evidence>
<dbReference type="PANTHER" id="PTHR43669:SF3">
    <property type="entry name" value="ALCOHOL DEHYDROGENASE, PUTATIVE (AFU_ORTHOLOGUE AFUA_3G03445)-RELATED"/>
    <property type="match status" value="1"/>
</dbReference>
<evidence type="ECO:0000313" key="5">
    <source>
        <dbReference type="Proteomes" id="UP000184420"/>
    </source>
</evidence>
<dbReference type="STRING" id="1419482.SAMN05444266_10835"/>
<dbReference type="Proteomes" id="UP000184420">
    <property type="component" value="Unassembled WGS sequence"/>
</dbReference>
<organism evidence="4 5">
    <name type="scientific">Chitinophaga jiangningensis</name>
    <dbReference type="NCBI Taxonomy" id="1419482"/>
    <lineage>
        <taxon>Bacteria</taxon>
        <taxon>Pseudomonadati</taxon>
        <taxon>Bacteroidota</taxon>
        <taxon>Chitinophagia</taxon>
        <taxon>Chitinophagales</taxon>
        <taxon>Chitinophagaceae</taxon>
        <taxon>Chitinophaga</taxon>
    </lineage>
</organism>
<evidence type="ECO:0000256" key="2">
    <source>
        <dbReference type="ARBA" id="ARBA00023002"/>
    </source>
</evidence>
<protein>
    <submittedName>
        <fullName evidence="4">NADP-dependent 3-hydroxy acid dehydrogenase YdfG</fullName>
    </submittedName>
</protein>
<dbReference type="PRINTS" id="PR00080">
    <property type="entry name" value="SDRFAMILY"/>
</dbReference>
<dbReference type="InterPro" id="IPR036291">
    <property type="entry name" value="NAD(P)-bd_dom_sf"/>
</dbReference>
<dbReference type="InterPro" id="IPR020904">
    <property type="entry name" value="Sc_DH/Rdtase_CS"/>
</dbReference>
<dbReference type="AlphaFoldDB" id="A0A1M7INA8"/>
<evidence type="ECO:0000256" key="1">
    <source>
        <dbReference type="ARBA" id="ARBA00006484"/>
    </source>
</evidence>
<reference evidence="4 5" key="1">
    <citation type="submission" date="2016-11" db="EMBL/GenBank/DDBJ databases">
        <authorList>
            <person name="Jaros S."/>
            <person name="Januszkiewicz K."/>
            <person name="Wedrychowicz H."/>
        </authorList>
    </citation>
    <scope>NUCLEOTIDE SEQUENCE [LARGE SCALE GENOMIC DNA]</scope>
    <source>
        <strain evidence="4 5">DSM 27406</strain>
    </source>
</reference>
<dbReference type="PRINTS" id="PR00081">
    <property type="entry name" value="GDHRDH"/>
</dbReference>
<accession>A0A1M7INA8</accession>
<dbReference type="GO" id="GO:0016491">
    <property type="term" value="F:oxidoreductase activity"/>
    <property type="evidence" value="ECO:0007669"/>
    <property type="project" value="UniProtKB-KW"/>
</dbReference>
<dbReference type="Gene3D" id="3.40.50.720">
    <property type="entry name" value="NAD(P)-binding Rossmann-like Domain"/>
    <property type="match status" value="1"/>
</dbReference>
<dbReference type="PANTHER" id="PTHR43669">
    <property type="entry name" value="5-KETO-D-GLUCONATE 5-REDUCTASE"/>
    <property type="match status" value="1"/>
</dbReference>
<gene>
    <name evidence="4" type="ORF">SAMN05444266_10835</name>
</gene>
<keyword evidence="5" id="KW-1185">Reference proteome</keyword>
<name>A0A1M7INA8_9BACT</name>
<dbReference type="EMBL" id="FRBL01000008">
    <property type="protein sequence ID" value="SHM42304.1"/>
    <property type="molecule type" value="Genomic_DNA"/>
</dbReference>
<proteinExistence type="inferred from homology"/>
<dbReference type="CDD" id="cd05233">
    <property type="entry name" value="SDR_c"/>
    <property type="match status" value="1"/>
</dbReference>
<dbReference type="Pfam" id="PF00106">
    <property type="entry name" value="adh_short"/>
    <property type="match status" value="1"/>
</dbReference>
<dbReference type="InterPro" id="IPR002347">
    <property type="entry name" value="SDR_fam"/>
</dbReference>
<sequence>MHTGTTLQMPQGFTYCDIAGKRVLVTGGTTGIGRSIARMLAQAGAQVLIFGRHEKELNDALQQANEGTGKELVKGFIADAGNAAGIATVFAKVDQELGGLDVLINNVGLPFQGVDKGSYEEWDYVIKTNLLSYMACTHEAMARFKDRAQLIFIGSMSAEVKDKNSSVYTATKAGIRAFVQALRKEVEDKPVKVSLVEPGLVSTDLHEMPEEKRTQMLEEGTIIHGEDIALMVWFILTQPWYVNTMMSQVLPLNQKL</sequence>